<gene>
    <name evidence="2" type="ORF">AMORRO_LOCUS1868</name>
</gene>
<reference evidence="2" key="1">
    <citation type="submission" date="2021-06" db="EMBL/GenBank/DDBJ databases">
        <authorList>
            <person name="Kallberg Y."/>
            <person name="Tangrot J."/>
            <person name="Rosling A."/>
        </authorList>
    </citation>
    <scope>NUCLEOTIDE SEQUENCE</scope>
    <source>
        <strain evidence="2">CL551</strain>
    </source>
</reference>
<dbReference type="OrthoDB" id="2443262at2759"/>
<dbReference type="AlphaFoldDB" id="A0A9N8W431"/>
<feature type="region of interest" description="Disordered" evidence="1">
    <location>
        <begin position="34"/>
        <end position="70"/>
    </location>
</feature>
<dbReference type="EMBL" id="CAJVPV010000725">
    <property type="protein sequence ID" value="CAG8471297.1"/>
    <property type="molecule type" value="Genomic_DNA"/>
</dbReference>
<evidence type="ECO:0000313" key="3">
    <source>
        <dbReference type="Proteomes" id="UP000789342"/>
    </source>
</evidence>
<feature type="compositionally biased region" description="Polar residues" evidence="1">
    <location>
        <begin position="45"/>
        <end position="60"/>
    </location>
</feature>
<evidence type="ECO:0000313" key="2">
    <source>
        <dbReference type="EMBL" id="CAG8471297.1"/>
    </source>
</evidence>
<organism evidence="2 3">
    <name type="scientific">Acaulospora morrowiae</name>
    <dbReference type="NCBI Taxonomy" id="94023"/>
    <lineage>
        <taxon>Eukaryota</taxon>
        <taxon>Fungi</taxon>
        <taxon>Fungi incertae sedis</taxon>
        <taxon>Mucoromycota</taxon>
        <taxon>Glomeromycotina</taxon>
        <taxon>Glomeromycetes</taxon>
        <taxon>Diversisporales</taxon>
        <taxon>Acaulosporaceae</taxon>
        <taxon>Acaulospora</taxon>
    </lineage>
</organism>
<feature type="compositionally biased region" description="Basic and acidic residues" evidence="1">
    <location>
        <begin position="61"/>
        <end position="70"/>
    </location>
</feature>
<proteinExistence type="predicted"/>
<evidence type="ECO:0000256" key="1">
    <source>
        <dbReference type="SAM" id="MobiDB-lite"/>
    </source>
</evidence>
<keyword evidence="3" id="KW-1185">Reference proteome</keyword>
<comment type="caution">
    <text evidence="2">The sequence shown here is derived from an EMBL/GenBank/DDBJ whole genome shotgun (WGS) entry which is preliminary data.</text>
</comment>
<protein>
    <submittedName>
        <fullName evidence="2">8688_t:CDS:1</fullName>
    </submittedName>
</protein>
<dbReference type="Proteomes" id="UP000789342">
    <property type="component" value="Unassembled WGS sequence"/>
</dbReference>
<name>A0A9N8W431_9GLOM</name>
<accession>A0A9N8W431</accession>
<sequence length="197" mass="22191">MANPQNESQEKKVKKLEKYLRRFKAAVLPIPIGKLKATDKRKSTDSTSNQNTHKSTNIENSAKKNETVITVKDKPIVDMPITKNSGENSETVENIMDNNQNKYSEPTLVPATSFLLLNSHDIIIPLNTDSFTCPQCHTPHSVHFVREDTEQGESKEIYICLSHGNHGCGWEGIQKPDENEIHENITANIGFKPLRLN</sequence>